<keyword evidence="4 7" id="KW-0472">Membrane</keyword>
<feature type="region of interest" description="Disordered" evidence="6">
    <location>
        <begin position="201"/>
        <end position="245"/>
    </location>
</feature>
<evidence type="ECO:0000256" key="4">
    <source>
        <dbReference type="ARBA" id="ARBA00023136"/>
    </source>
</evidence>
<comment type="subcellular location">
    <subcellularLocation>
        <location evidence="1">Membrane</location>
    </subcellularLocation>
</comment>
<dbReference type="GO" id="GO:0016020">
    <property type="term" value="C:membrane"/>
    <property type="evidence" value="ECO:0007669"/>
    <property type="project" value="UniProtKB-SubCell"/>
</dbReference>
<dbReference type="Proteomes" id="UP000663791">
    <property type="component" value="Unassembled WGS sequence"/>
</dbReference>
<evidence type="ECO:0000313" key="8">
    <source>
        <dbReference type="EMBL" id="MBM9460048.1"/>
    </source>
</evidence>
<evidence type="ECO:0000256" key="1">
    <source>
        <dbReference type="ARBA" id="ARBA00004370"/>
    </source>
</evidence>
<feature type="transmembrane region" description="Helical" evidence="7">
    <location>
        <begin position="20"/>
        <end position="40"/>
    </location>
</feature>
<dbReference type="InterPro" id="IPR019533">
    <property type="entry name" value="Peptidase_S26"/>
</dbReference>
<evidence type="ECO:0000256" key="7">
    <source>
        <dbReference type="SAM" id="Phobius"/>
    </source>
</evidence>
<dbReference type="NCBIfam" id="TIGR02228">
    <property type="entry name" value="sigpep_I_arch"/>
    <property type="match status" value="1"/>
</dbReference>
<dbReference type="EMBL" id="JAERTX010000006">
    <property type="protein sequence ID" value="MBM9460048.1"/>
    <property type="molecule type" value="Genomic_DNA"/>
</dbReference>
<dbReference type="CDD" id="cd06530">
    <property type="entry name" value="S26_SPase_I"/>
    <property type="match status" value="1"/>
</dbReference>
<keyword evidence="9" id="KW-1185">Reference proteome</keyword>
<evidence type="ECO:0000256" key="2">
    <source>
        <dbReference type="ARBA" id="ARBA00022692"/>
    </source>
</evidence>
<dbReference type="InterPro" id="IPR001733">
    <property type="entry name" value="Peptidase_S26B"/>
</dbReference>
<dbReference type="RefSeq" id="WP_205291338.1">
    <property type="nucleotide sequence ID" value="NZ_CP074406.1"/>
</dbReference>
<accession>A0A939BY72</accession>
<evidence type="ECO:0000313" key="9">
    <source>
        <dbReference type="Proteomes" id="UP000663791"/>
    </source>
</evidence>
<feature type="transmembrane region" description="Helical" evidence="7">
    <location>
        <begin position="156"/>
        <end position="175"/>
    </location>
</feature>
<keyword evidence="3 7" id="KW-1133">Transmembrane helix</keyword>
<protein>
    <recommendedName>
        <fullName evidence="5">Signal peptidase I</fullName>
        <ecNumber evidence="5">3.4.21.89</ecNumber>
    </recommendedName>
</protein>
<sequence length="286" mass="30952">MAEKQKRSALRRTGSALGNLVLLVLVLIPLAYIVPSAFGYERYVITGGSMSGTFEKGSLVFEEPVPVEELAVGDIITYLPPPDSGVQTLVTHRIVEMGSDENGRQVLITQGDANPDPDPWKFSLTADTQPVVRAAVPHVGWVLIAMADREIRMLSIGIPAGLIALMSLVELLGALRPSIRAAAKLEAERAAAEKAAEKAATLAARQAEQDARKAKQDRRSAARRTGDRRRAGEQRRAGAGRRVRHGKTTVTNCVCSVELLQISGGAQLRNVPLVEEARSRDLMHIR</sequence>
<dbReference type="InterPro" id="IPR036286">
    <property type="entry name" value="LexA/Signal_pep-like_sf"/>
</dbReference>
<dbReference type="GO" id="GO:0004252">
    <property type="term" value="F:serine-type endopeptidase activity"/>
    <property type="evidence" value="ECO:0007669"/>
    <property type="project" value="UniProtKB-UniRule"/>
</dbReference>
<dbReference type="GO" id="GO:0009003">
    <property type="term" value="F:signal peptidase activity"/>
    <property type="evidence" value="ECO:0007669"/>
    <property type="project" value="UniProtKB-EC"/>
</dbReference>
<dbReference type="EC" id="3.4.21.89" evidence="5"/>
<dbReference type="GO" id="GO:0006465">
    <property type="term" value="P:signal peptide processing"/>
    <property type="evidence" value="ECO:0007669"/>
    <property type="project" value="UniProtKB-UniRule"/>
</dbReference>
<reference evidence="8" key="1">
    <citation type="submission" date="2021-01" db="EMBL/GenBank/DDBJ databases">
        <title>Novel species in genus Nocardioides.</title>
        <authorList>
            <person name="Zhang G."/>
        </authorList>
    </citation>
    <scope>NUCLEOTIDE SEQUENCE</scope>
    <source>
        <strain evidence="8">Zg-536</strain>
    </source>
</reference>
<evidence type="ECO:0000256" key="6">
    <source>
        <dbReference type="SAM" id="MobiDB-lite"/>
    </source>
</evidence>
<feature type="compositionally biased region" description="Basic and acidic residues" evidence="6">
    <location>
        <begin position="207"/>
        <end position="236"/>
    </location>
</feature>
<organism evidence="8 9">
    <name type="scientific">Nocardioides faecalis</name>
    <dbReference type="NCBI Taxonomy" id="2803858"/>
    <lineage>
        <taxon>Bacteria</taxon>
        <taxon>Bacillati</taxon>
        <taxon>Actinomycetota</taxon>
        <taxon>Actinomycetes</taxon>
        <taxon>Propionibacteriales</taxon>
        <taxon>Nocardioidaceae</taxon>
        <taxon>Nocardioides</taxon>
    </lineage>
</organism>
<keyword evidence="8" id="KW-0378">Hydrolase</keyword>
<dbReference type="SUPFAM" id="SSF51306">
    <property type="entry name" value="LexA/Signal peptidase"/>
    <property type="match status" value="1"/>
</dbReference>
<evidence type="ECO:0000256" key="5">
    <source>
        <dbReference type="NCBIfam" id="TIGR02228"/>
    </source>
</evidence>
<gene>
    <name evidence="8" type="ORF">JK386_09040</name>
</gene>
<evidence type="ECO:0000256" key="3">
    <source>
        <dbReference type="ARBA" id="ARBA00022989"/>
    </source>
</evidence>
<comment type="caution">
    <text evidence="8">The sequence shown here is derived from an EMBL/GenBank/DDBJ whole genome shotgun (WGS) entry which is preliminary data.</text>
</comment>
<dbReference type="AlphaFoldDB" id="A0A939BY72"/>
<keyword evidence="2 7" id="KW-0812">Transmembrane</keyword>
<name>A0A939BY72_9ACTN</name>
<proteinExistence type="predicted"/>